<gene>
    <name evidence="3" type="ORF">GCM10009843_21620</name>
</gene>
<comment type="caution">
    <text evidence="3">The sequence shown here is derived from an EMBL/GenBank/DDBJ whole genome shotgun (WGS) entry which is preliminary data.</text>
</comment>
<proteinExistence type="predicted"/>
<keyword evidence="4" id="KW-1185">Reference proteome</keyword>
<keyword evidence="2" id="KW-0812">Transmembrane</keyword>
<keyword evidence="2" id="KW-1133">Transmembrane helix</keyword>
<feature type="compositionally biased region" description="Pro residues" evidence="1">
    <location>
        <begin position="71"/>
        <end position="86"/>
    </location>
</feature>
<dbReference type="Proteomes" id="UP001500575">
    <property type="component" value="Unassembled WGS sequence"/>
</dbReference>
<feature type="region of interest" description="Disordered" evidence="1">
    <location>
        <begin position="64"/>
        <end position="109"/>
    </location>
</feature>
<evidence type="ECO:0000256" key="1">
    <source>
        <dbReference type="SAM" id="MobiDB-lite"/>
    </source>
</evidence>
<name>A0ABN2YD41_9ACTN</name>
<reference evidence="3 4" key="1">
    <citation type="journal article" date="2019" name="Int. J. Syst. Evol. Microbiol.">
        <title>The Global Catalogue of Microorganisms (GCM) 10K type strain sequencing project: providing services to taxonomists for standard genome sequencing and annotation.</title>
        <authorList>
            <consortium name="The Broad Institute Genomics Platform"/>
            <consortium name="The Broad Institute Genome Sequencing Center for Infectious Disease"/>
            <person name="Wu L."/>
            <person name="Ma J."/>
        </authorList>
    </citation>
    <scope>NUCLEOTIDE SEQUENCE [LARGE SCALE GENOMIC DNA]</scope>
    <source>
        <strain evidence="3 4">JCM 16021</strain>
    </source>
</reference>
<feature type="compositionally biased region" description="Low complexity" evidence="1">
    <location>
        <begin position="87"/>
        <end position="105"/>
    </location>
</feature>
<evidence type="ECO:0000313" key="3">
    <source>
        <dbReference type="EMBL" id="GAA2124691.1"/>
    </source>
</evidence>
<feature type="transmembrane region" description="Helical" evidence="2">
    <location>
        <begin position="38"/>
        <end position="60"/>
    </location>
</feature>
<sequence length="395" mass="41711">MYDDLEQTLIRELDDVASNLVIPERPTFPVAERRSRRLAVPAMAAAAAAVVVLILVVTFLTSGDPDRVEPAPSPGPTPTSPTPTAPTPTDSTPPTEATDPAAGGPISTAMPVDPVLVGLDLFVGGEQVPGEWYNADGRGTHWIGRRADETWWWGYDAEPQRLEGVMQQPPVISPSGGYLARIVDEGNGLMLVGADTEEGGEGFGGVDLSDITSDPPVRVEAVTDDGLVVARGSSMLWWWRPLVDGQTDDLQETAPGQVVIGSTDAGLIVNEGELDETDGTQGAPYLARLSPDGTLTRVADLPTHDVLEAGAEWLAYVPPGTVGGEASAATELQVQRLDGSGAGVLTPPDGWGFIVLGFWWESDDRLVARVVTENGESGLVRCRPDPAECVLIDLP</sequence>
<accession>A0ABN2YD41</accession>
<protein>
    <submittedName>
        <fullName evidence="3">Uncharacterized protein</fullName>
    </submittedName>
</protein>
<keyword evidence="2" id="KW-0472">Membrane</keyword>
<evidence type="ECO:0000256" key="2">
    <source>
        <dbReference type="SAM" id="Phobius"/>
    </source>
</evidence>
<dbReference type="RefSeq" id="WP_344303726.1">
    <property type="nucleotide sequence ID" value="NZ_BAAAQQ010000011.1"/>
</dbReference>
<dbReference type="EMBL" id="BAAAQQ010000011">
    <property type="protein sequence ID" value="GAA2124691.1"/>
    <property type="molecule type" value="Genomic_DNA"/>
</dbReference>
<organism evidence="3 4">
    <name type="scientific">Nocardioides bigeumensis</name>
    <dbReference type="NCBI Taxonomy" id="433657"/>
    <lineage>
        <taxon>Bacteria</taxon>
        <taxon>Bacillati</taxon>
        <taxon>Actinomycetota</taxon>
        <taxon>Actinomycetes</taxon>
        <taxon>Propionibacteriales</taxon>
        <taxon>Nocardioidaceae</taxon>
        <taxon>Nocardioides</taxon>
    </lineage>
</organism>
<evidence type="ECO:0000313" key="4">
    <source>
        <dbReference type="Proteomes" id="UP001500575"/>
    </source>
</evidence>